<keyword evidence="2" id="KW-0224">Dipeptidase</keyword>
<reference evidence="3" key="1">
    <citation type="submission" date="2023-09" db="EMBL/GenBank/DDBJ databases">
        <authorList>
            <person name="Li S."/>
            <person name="Li X."/>
            <person name="Zhang C."/>
            <person name="Zhao Z."/>
        </authorList>
    </citation>
    <scope>NUCLEOTIDE SEQUENCE [LARGE SCALE GENOMIC DNA]</scope>
    <source>
        <strain evidence="3">SQ149</strain>
    </source>
</reference>
<feature type="signal peptide" evidence="1">
    <location>
        <begin position="1"/>
        <end position="23"/>
    </location>
</feature>
<evidence type="ECO:0000313" key="3">
    <source>
        <dbReference type="Proteomes" id="UP001258994"/>
    </source>
</evidence>
<keyword evidence="3" id="KW-1185">Reference proteome</keyword>
<evidence type="ECO:0000313" key="2">
    <source>
        <dbReference type="EMBL" id="WNC73961.1"/>
    </source>
</evidence>
<dbReference type="InterPro" id="IPR032466">
    <property type="entry name" value="Metal_Hydrolase"/>
</dbReference>
<keyword evidence="2" id="KW-0378">Hydrolase</keyword>
<feature type="chain" id="PRO_5046959829" evidence="1">
    <location>
        <begin position="24"/>
        <end position="430"/>
    </location>
</feature>
<proteinExistence type="predicted"/>
<dbReference type="PROSITE" id="PS51365">
    <property type="entry name" value="RENAL_DIPEPTIDASE_2"/>
    <property type="match status" value="1"/>
</dbReference>
<gene>
    <name evidence="2" type="ORF">RGQ13_08210</name>
</gene>
<dbReference type="EC" id="3.4.13.-" evidence="2"/>
<keyword evidence="2" id="KW-0645">Protease</keyword>
<dbReference type="SUPFAM" id="SSF51556">
    <property type="entry name" value="Metallo-dependent hydrolases"/>
    <property type="match status" value="1"/>
</dbReference>
<sequence length="430" mass="47508">MMKFNYNILTVALVVTATACATASSETTAKAEPVADTGPSAIEKAELSKRDYLTPPVNFEIKPRPKDKNEFPKFVDYLLEVMHPRSEAEMVGDAEMMAKYKGVHNIDSIVIAAPGFPADITMKQYEEYMEHFRENQFTSMSVTVSNGSDKSVEEVFDRIETFNKYISDNSDRYHQIKSVADFDIALKAGKLAQFYNFQSMNAFGGEISNIEKYYNLGLRTANFTYNQDNIWGGGTVSNEDGSNDGVTDLGKQAINEMNRVGMVVDCSHSSDQTCFDAASITSRPMIMSHSNNATLQPIGRNNSDKAMKAVAATGGAICINFIGGFLNPQGMARPMDIAKHIEYVGNISGREHVCAGSDFVYNYAGTLMWILNNPDAFPESMGYASPSHMGMPGEIWGVVRALEEIYGWNENEIKGLLGGNLIRVYKANWQ</sequence>
<dbReference type="EMBL" id="CP134145">
    <property type="protein sequence ID" value="WNC73961.1"/>
    <property type="molecule type" value="Genomic_DNA"/>
</dbReference>
<keyword evidence="1" id="KW-0732">Signal</keyword>
<dbReference type="Proteomes" id="UP001258994">
    <property type="component" value="Chromosome"/>
</dbReference>
<dbReference type="InterPro" id="IPR008257">
    <property type="entry name" value="Pept_M19"/>
</dbReference>
<dbReference type="Gene3D" id="3.20.20.140">
    <property type="entry name" value="Metal-dependent hydrolases"/>
    <property type="match status" value="1"/>
</dbReference>
<evidence type="ECO:0000256" key="1">
    <source>
        <dbReference type="SAM" id="SignalP"/>
    </source>
</evidence>
<dbReference type="Pfam" id="PF01244">
    <property type="entry name" value="Peptidase_M19"/>
    <property type="match status" value="1"/>
</dbReference>
<accession>A0ABY9TYS5</accession>
<organism evidence="2 3">
    <name type="scientific">Thalassotalea psychrophila</name>
    <dbReference type="NCBI Taxonomy" id="3065647"/>
    <lineage>
        <taxon>Bacteria</taxon>
        <taxon>Pseudomonadati</taxon>
        <taxon>Pseudomonadota</taxon>
        <taxon>Gammaproteobacteria</taxon>
        <taxon>Alteromonadales</taxon>
        <taxon>Colwelliaceae</taxon>
        <taxon>Thalassotalea</taxon>
    </lineage>
</organism>
<dbReference type="PANTHER" id="PTHR10443:SF12">
    <property type="entry name" value="DIPEPTIDASE"/>
    <property type="match status" value="1"/>
</dbReference>
<dbReference type="RefSeq" id="WP_348393071.1">
    <property type="nucleotide sequence ID" value="NZ_CP134145.1"/>
</dbReference>
<dbReference type="GO" id="GO:0016805">
    <property type="term" value="F:dipeptidase activity"/>
    <property type="evidence" value="ECO:0007669"/>
    <property type="project" value="UniProtKB-KW"/>
</dbReference>
<dbReference type="PANTHER" id="PTHR10443">
    <property type="entry name" value="MICROSOMAL DIPEPTIDASE"/>
    <property type="match status" value="1"/>
</dbReference>
<name>A0ABY9TYS5_9GAMM</name>
<protein>
    <submittedName>
        <fullName evidence="2">Membrane dipeptidase</fullName>
        <ecNumber evidence="2">3.4.13.-</ecNumber>
    </submittedName>
</protein>
<dbReference type="PROSITE" id="PS51257">
    <property type="entry name" value="PROKAR_LIPOPROTEIN"/>
    <property type="match status" value="1"/>
</dbReference>